<evidence type="ECO:0000313" key="1">
    <source>
        <dbReference type="EMBL" id="KAJ7205536.1"/>
    </source>
</evidence>
<proteinExistence type="predicted"/>
<reference evidence="1" key="1">
    <citation type="submission" date="2023-03" db="EMBL/GenBank/DDBJ databases">
        <title>Massive genome expansion in bonnet fungi (Mycena s.s.) driven by repeated elements and novel gene families across ecological guilds.</title>
        <authorList>
            <consortium name="Lawrence Berkeley National Laboratory"/>
            <person name="Harder C.B."/>
            <person name="Miyauchi S."/>
            <person name="Viragh M."/>
            <person name="Kuo A."/>
            <person name="Thoen E."/>
            <person name="Andreopoulos B."/>
            <person name="Lu D."/>
            <person name="Skrede I."/>
            <person name="Drula E."/>
            <person name="Henrissat B."/>
            <person name="Morin E."/>
            <person name="Kohler A."/>
            <person name="Barry K."/>
            <person name="LaButti K."/>
            <person name="Morin E."/>
            <person name="Salamov A."/>
            <person name="Lipzen A."/>
            <person name="Mereny Z."/>
            <person name="Hegedus B."/>
            <person name="Baldrian P."/>
            <person name="Stursova M."/>
            <person name="Weitz H."/>
            <person name="Taylor A."/>
            <person name="Grigoriev I.V."/>
            <person name="Nagy L.G."/>
            <person name="Martin F."/>
            <person name="Kauserud H."/>
        </authorList>
    </citation>
    <scope>NUCLEOTIDE SEQUENCE</scope>
    <source>
        <strain evidence="1">9144</strain>
    </source>
</reference>
<evidence type="ECO:0000313" key="2">
    <source>
        <dbReference type="Proteomes" id="UP001219525"/>
    </source>
</evidence>
<protein>
    <submittedName>
        <fullName evidence="1">Uncharacterized protein</fullName>
    </submittedName>
</protein>
<accession>A0AAD6VC26</accession>
<comment type="caution">
    <text evidence="1">The sequence shown here is derived from an EMBL/GenBank/DDBJ whole genome shotgun (WGS) entry which is preliminary data.</text>
</comment>
<sequence>MSKLPRQTYLRQWKRHCLLALRTTGIGAADEAIMAARTAYKSTHHLYFPHRYTEPNYSAEVKVDVAYASIDIELTSKSQITGSRKSIRVRPYCAVYGRTLSTVTPVSVQADCTVRVREAVQPYPYAVLRIPTGHSRPRPPCKVHDVWRILTGSGGHLKLSHSRLHV</sequence>
<dbReference type="Proteomes" id="UP001219525">
    <property type="component" value="Unassembled WGS sequence"/>
</dbReference>
<name>A0AAD6VC26_9AGAR</name>
<dbReference type="EMBL" id="JARJCW010000043">
    <property type="protein sequence ID" value="KAJ7205536.1"/>
    <property type="molecule type" value="Genomic_DNA"/>
</dbReference>
<gene>
    <name evidence="1" type="ORF">GGX14DRAFT_644827</name>
</gene>
<organism evidence="1 2">
    <name type="scientific">Mycena pura</name>
    <dbReference type="NCBI Taxonomy" id="153505"/>
    <lineage>
        <taxon>Eukaryota</taxon>
        <taxon>Fungi</taxon>
        <taxon>Dikarya</taxon>
        <taxon>Basidiomycota</taxon>
        <taxon>Agaricomycotina</taxon>
        <taxon>Agaricomycetes</taxon>
        <taxon>Agaricomycetidae</taxon>
        <taxon>Agaricales</taxon>
        <taxon>Marasmiineae</taxon>
        <taxon>Mycenaceae</taxon>
        <taxon>Mycena</taxon>
    </lineage>
</organism>
<dbReference type="AlphaFoldDB" id="A0AAD6VC26"/>
<keyword evidence="2" id="KW-1185">Reference proteome</keyword>